<evidence type="ECO:0000313" key="1">
    <source>
        <dbReference type="EMBL" id="STQ90123.1"/>
    </source>
</evidence>
<dbReference type="AlphaFoldDB" id="A0A377Q5B1"/>
<organism evidence="1 3">
    <name type="scientific">Iodobacter fluviatilis</name>
    <dbReference type="NCBI Taxonomy" id="537"/>
    <lineage>
        <taxon>Bacteria</taxon>
        <taxon>Pseudomonadati</taxon>
        <taxon>Pseudomonadota</taxon>
        <taxon>Betaproteobacteria</taxon>
        <taxon>Neisseriales</taxon>
        <taxon>Chitinibacteraceae</taxon>
        <taxon>Iodobacter</taxon>
    </lineage>
</organism>
<dbReference type="EMBL" id="UGHR01000001">
    <property type="protein sequence ID" value="STQ90123.1"/>
    <property type="molecule type" value="Genomic_DNA"/>
</dbReference>
<dbReference type="EMBL" id="SMBT01000028">
    <property type="protein sequence ID" value="TCU81115.1"/>
    <property type="molecule type" value="Genomic_DNA"/>
</dbReference>
<protein>
    <submittedName>
        <fullName evidence="1">Uncharacterized protein</fullName>
    </submittedName>
</protein>
<evidence type="ECO:0000313" key="3">
    <source>
        <dbReference type="Proteomes" id="UP000255108"/>
    </source>
</evidence>
<proteinExistence type="predicted"/>
<dbReference type="Proteomes" id="UP000295794">
    <property type="component" value="Unassembled WGS sequence"/>
</dbReference>
<evidence type="ECO:0000313" key="2">
    <source>
        <dbReference type="EMBL" id="TCU81115.1"/>
    </source>
</evidence>
<reference evidence="2 4" key="2">
    <citation type="submission" date="2019-03" db="EMBL/GenBank/DDBJ databases">
        <title>Genomic Encyclopedia of Type Strains, Phase IV (KMG-IV): sequencing the most valuable type-strain genomes for metagenomic binning, comparative biology and taxonomic classification.</title>
        <authorList>
            <person name="Goeker M."/>
        </authorList>
    </citation>
    <scope>NUCLEOTIDE SEQUENCE [LARGE SCALE GENOMIC DNA]</scope>
    <source>
        <strain evidence="2 4">DSM 3764</strain>
    </source>
</reference>
<reference evidence="1 3" key="1">
    <citation type="submission" date="2018-06" db="EMBL/GenBank/DDBJ databases">
        <authorList>
            <consortium name="Pathogen Informatics"/>
            <person name="Doyle S."/>
        </authorList>
    </citation>
    <scope>NUCLEOTIDE SEQUENCE [LARGE SCALE GENOMIC DNA]</scope>
    <source>
        <strain evidence="1 3">NCTC11159</strain>
    </source>
</reference>
<keyword evidence="4" id="KW-1185">Reference proteome</keyword>
<dbReference type="Proteomes" id="UP000255108">
    <property type="component" value="Unassembled WGS sequence"/>
</dbReference>
<accession>A0A377Q5B1</accession>
<gene>
    <name evidence="2" type="ORF">EV682_1287</name>
    <name evidence="1" type="ORF">NCTC11159_01185</name>
</gene>
<sequence>MLSFNTKIKITECTTQQLSQFKLTHNLSPNAKVGVDKYHNVVLYKGLFYAFHPVQACRAKILNANNQIKENDNRRLVHESPRLQQTAAPTLTNANTFSPQALSVDKGSDDVTKVLSSVANLKFVSTALQENAKELVSKIDDCINNIRSGAAGEFIKNIRSSMAPFFEQETNRRYVFRKLSFSSNTVQVAILEAIKTHIENNIDSLSKSNLVVGAPALPNTGNSAQIAPQAIVANVQENRSLNNEVVLATTVSAETNTKDIPPQQATSVLETAWPSAQGLDKNEFLEKIHLGVDAYRKTFYNGINSSCIADASYLAYYAKYKEEPKALSTAISDWYTVYGDNQFDLDNHILMNNIGEDDHKVVIDEAYRLEVDVDIKSYHAKNEMKGVREQPKVISTQVAMYESDIGKSFEHVSCNAKVDEVAKIKLALDSYEDGCLVLRRMSPDAPNGHYSFYHKDWGFITGGINAYNARRSALSLEEFMRDFPRESTGQIFMWDMDKLGLLAASAPAETSELAQVVALAPAETSELARVVAPTIKKTLLPQAVAGKPFKLDLNNVLGKDSDAVKKLTEMLNTYTFETDAQLDFFVKQGGKIADIKVSELNDLSKNNIERKIEVIRNLLGDGGAYLNNFYILVH</sequence>
<evidence type="ECO:0000313" key="4">
    <source>
        <dbReference type="Proteomes" id="UP000295794"/>
    </source>
</evidence>
<dbReference type="RefSeq" id="WP_115226500.1">
    <property type="nucleotide sequence ID" value="NZ_CAWOLO010000028.1"/>
</dbReference>
<name>A0A377Q5B1_9NEIS</name>